<evidence type="ECO:0000256" key="5">
    <source>
        <dbReference type="ARBA" id="ARBA00023180"/>
    </source>
</evidence>
<dbReference type="GO" id="GO:0007224">
    <property type="term" value="P:smoothened signaling pathway"/>
    <property type="evidence" value="ECO:0007669"/>
    <property type="project" value="TreeGrafter"/>
</dbReference>
<comment type="similarity">
    <text evidence="1">Belongs to the tectonic family.</text>
</comment>
<dbReference type="InterPro" id="IPR040354">
    <property type="entry name" value="TCTN1-3"/>
</dbReference>
<gene>
    <name evidence="9" type="ORF">GDO86_002001</name>
</gene>
<keyword evidence="5" id="KW-0325">Glycoprotein</keyword>
<dbReference type="AlphaFoldDB" id="A0A8T2KJB5"/>
<evidence type="ECO:0000259" key="8">
    <source>
        <dbReference type="Pfam" id="PF25752"/>
    </source>
</evidence>
<keyword evidence="3 6" id="KW-0732">Signal</keyword>
<evidence type="ECO:0008006" key="11">
    <source>
        <dbReference type="Google" id="ProtNLM"/>
    </source>
</evidence>
<name>A0A8T2KJB5_9PIPI</name>
<comment type="subunit">
    <text evidence="2">Part of the tectonic-like complex (also named B9 complex).</text>
</comment>
<evidence type="ECO:0000256" key="1">
    <source>
        <dbReference type="ARBA" id="ARBA00007633"/>
    </source>
</evidence>
<dbReference type="GO" id="GO:0060271">
    <property type="term" value="P:cilium assembly"/>
    <property type="evidence" value="ECO:0007669"/>
    <property type="project" value="TreeGrafter"/>
</dbReference>
<dbReference type="InterPro" id="IPR011677">
    <property type="entry name" value="TCTN1-3_dom"/>
</dbReference>
<keyword evidence="4" id="KW-0970">Cilium biogenesis/degradation</keyword>
<sequence>MQILCAILLVSSILVAATWAQIFYPSRIILRGLTAKAFLTNVPNLSPVTVSLTVINNTDVIPSPNCNGSSSTETWLSSLAPTDNTSVYEFTLSFIWNQNLCSVNVATCCTDLPCFVQTLQVSACVNKIAVAALIVEAEIYSNTTFSGTVSGNATVIPNQAYQPLGQCPCNLTAGACDIRCCCDQECSSLMIGLFNGFCYTGVFGGNVTPPFNQLCSVQAVNKMPDWFPFLCVQSSTDNSPFLGYFYQGTIVSPVQPTSFSLGLQPSPVVFSGSYRQGNAILNPGGNNEYFTIPQETALGGCVSNAPVAYLQNFNATCVTYLTTCSGLLNPDLTQSVIGGTVSINSQDQNISLEKYITFTGSALPVPVQCGNVILSANYTLLWQANKLINITVTVLTAEVNLTHQGALLTQKFTAVFLNSNQSSPVLSGNPGYQLGKAVIAAIGSSVPLSTTVINLWKPVGNTLCSLTTPVLFGHNSFSGCLLLVTEINCKELRNAVTTHLKSLVFADYVAMRGNSNTSDLKEWVPIVYEPPNATCVGNCGVENLTCLNVPANMIIQIMTAVTGAVEGILQEEILAVKISFSTVNVDCVSNCTMSIPISSSVQFISVPAQAPPMITRFQMNATDYDCEKNEVCWQQLAYPLTQYYTGEQYHQTLAKGMILVFFFIVCSVLGEPWRRIRKAWNNI</sequence>
<dbReference type="GO" id="GO:1904491">
    <property type="term" value="P:protein localization to ciliary transition zone"/>
    <property type="evidence" value="ECO:0007669"/>
    <property type="project" value="TreeGrafter"/>
</dbReference>
<feature type="domain" description="Tectonic-1-3" evidence="7">
    <location>
        <begin position="271"/>
        <end position="418"/>
    </location>
</feature>
<evidence type="ECO:0000313" key="10">
    <source>
        <dbReference type="Proteomes" id="UP000812440"/>
    </source>
</evidence>
<evidence type="ECO:0000313" key="9">
    <source>
        <dbReference type="EMBL" id="KAG8456024.1"/>
    </source>
</evidence>
<dbReference type="OrthoDB" id="9282501at2759"/>
<reference evidence="9" key="1">
    <citation type="thesis" date="2020" institute="ProQuest LLC" country="789 East Eisenhower Parkway, Ann Arbor, MI, USA">
        <title>Comparative Genomics and Chromosome Evolution.</title>
        <authorList>
            <person name="Mudd A.B."/>
        </authorList>
    </citation>
    <scope>NUCLEOTIDE SEQUENCE</scope>
    <source>
        <strain evidence="9">Female2</strain>
        <tissue evidence="9">Blood</tissue>
    </source>
</reference>
<dbReference type="PANTHER" id="PTHR14611:SF6">
    <property type="entry name" value="TECTONIC-2"/>
    <property type="match status" value="1"/>
</dbReference>
<evidence type="ECO:0000256" key="2">
    <source>
        <dbReference type="ARBA" id="ARBA00011495"/>
    </source>
</evidence>
<feature type="chain" id="PRO_5035857238" description="Tectonic-2" evidence="6">
    <location>
        <begin position="21"/>
        <end position="683"/>
    </location>
</feature>
<dbReference type="PANTHER" id="PTHR14611">
    <property type="entry name" value="TECTONIC FAMILY MEMBER"/>
    <property type="match status" value="1"/>
</dbReference>
<evidence type="ECO:0000256" key="3">
    <source>
        <dbReference type="ARBA" id="ARBA00022729"/>
    </source>
</evidence>
<dbReference type="EMBL" id="JAACNH010000001">
    <property type="protein sequence ID" value="KAG8456024.1"/>
    <property type="molecule type" value="Genomic_DNA"/>
</dbReference>
<dbReference type="InterPro" id="IPR057724">
    <property type="entry name" value="TCTN1-3_N"/>
</dbReference>
<feature type="domain" description="Tectonic-1-3" evidence="7">
    <location>
        <begin position="428"/>
        <end position="606"/>
    </location>
</feature>
<feature type="domain" description="Tectonic-1-3 N-terminal" evidence="8">
    <location>
        <begin position="143"/>
        <end position="251"/>
    </location>
</feature>
<dbReference type="Pfam" id="PF07773">
    <property type="entry name" value="TCTN_DUF1619"/>
    <property type="match status" value="2"/>
</dbReference>
<organism evidence="9 10">
    <name type="scientific">Hymenochirus boettgeri</name>
    <name type="common">Congo dwarf clawed frog</name>
    <dbReference type="NCBI Taxonomy" id="247094"/>
    <lineage>
        <taxon>Eukaryota</taxon>
        <taxon>Metazoa</taxon>
        <taxon>Chordata</taxon>
        <taxon>Craniata</taxon>
        <taxon>Vertebrata</taxon>
        <taxon>Euteleostomi</taxon>
        <taxon>Amphibia</taxon>
        <taxon>Batrachia</taxon>
        <taxon>Anura</taxon>
        <taxon>Pipoidea</taxon>
        <taxon>Pipidae</taxon>
        <taxon>Pipinae</taxon>
        <taxon>Hymenochirus</taxon>
    </lineage>
</organism>
<evidence type="ECO:0000259" key="7">
    <source>
        <dbReference type="Pfam" id="PF07773"/>
    </source>
</evidence>
<dbReference type="GO" id="GO:0036038">
    <property type="term" value="C:MKS complex"/>
    <property type="evidence" value="ECO:0007669"/>
    <property type="project" value="TreeGrafter"/>
</dbReference>
<evidence type="ECO:0000256" key="4">
    <source>
        <dbReference type="ARBA" id="ARBA00022794"/>
    </source>
</evidence>
<accession>A0A8T2KJB5</accession>
<proteinExistence type="inferred from homology"/>
<comment type="caution">
    <text evidence="9">The sequence shown here is derived from an EMBL/GenBank/DDBJ whole genome shotgun (WGS) entry which is preliminary data.</text>
</comment>
<evidence type="ECO:0000256" key="6">
    <source>
        <dbReference type="SAM" id="SignalP"/>
    </source>
</evidence>
<keyword evidence="10" id="KW-1185">Reference proteome</keyword>
<feature type="signal peptide" evidence="6">
    <location>
        <begin position="1"/>
        <end position="20"/>
    </location>
</feature>
<dbReference type="Proteomes" id="UP000812440">
    <property type="component" value="Chromosome 1"/>
</dbReference>
<protein>
    <recommendedName>
        <fullName evidence="11">Tectonic-2</fullName>
    </recommendedName>
</protein>
<dbReference type="Pfam" id="PF25752">
    <property type="entry name" value="DUF1619_N"/>
    <property type="match status" value="1"/>
</dbReference>